<dbReference type="Pfam" id="PF05460">
    <property type="entry name" value="ORC6"/>
    <property type="match status" value="1"/>
</dbReference>
<comment type="subcellular location">
    <subcellularLocation>
        <location evidence="1">Nucleus</location>
    </subcellularLocation>
</comment>
<dbReference type="InterPro" id="IPR008721">
    <property type="entry name" value="ORC6_cyclin_first"/>
</dbReference>
<feature type="compositionally biased region" description="Polar residues" evidence="6">
    <location>
        <begin position="179"/>
        <end position="189"/>
    </location>
</feature>
<dbReference type="PIRSF" id="PIRSF022941">
    <property type="entry name" value="ORC6_fun"/>
    <property type="match status" value="1"/>
</dbReference>
<evidence type="ECO:0000256" key="3">
    <source>
        <dbReference type="ARBA" id="ARBA00022705"/>
    </source>
</evidence>
<proteinExistence type="inferred from homology"/>
<dbReference type="AlphaFoldDB" id="A0AAX4HEV7"/>
<gene>
    <name evidence="8" type="ORF">PUMCH_004480</name>
</gene>
<evidence type="ECO:0000259" key="7">
    <source>
        <dbReference type="Pfam" id="PF05460"/>
    </source>
</evidence>
<reference evidence="8 9" key="1">
    <citation type="submission" date="2023-10" db="EMBL/GenBank/DDBJ databases">
        <title>Draft Genome Sequence of Candida saopaulonensis from a very Premature Infant with Sepsis.</title>
        <authorList>
            <person name="Ning Y."/>
            <person name="Dai R."/>
            <person name="Xiao M."/>
            <person name="Xu Y."/>
            <person name="Yan Q."/>
            <person name="Zhang L."/>
        </authorList>
    </citation>
    <scope>NUCLEOTIDE SEQUENCE [LARGE SCALE GENOMIC DNA]</scope>
    <source>
        <strain evidence="8 9">19XY460</strain>
    </source>
</reference>
<accession>A0AAX4HEV7</accession>
<evidence type="ECO:0000256" key="4">
    <source>
        <dbReference type="ARBA" id="ARBA00023125"/>
    </source>
</evidence>
<evidence type="ECO:0000256" key="2">
    <source>
        <dbReference type="ARBA" id="ARBA00010840"/>
    </source>
</evidence>
<evidence type="ECO:0000256" key="1">
    <source>
        <dbReference type="ARBA" id="ARBA00004123"/>
    </source>
</evidence>
<feature type="compositionally biased region" description="Polar residues" evidence="6">
    <location>
        <begin position="162"/>
        <end position="171"/>
    </location>
</feature>
<dbReference type="GO" id="GO:0003677">
    <property type="term" value="F:DNA binding"/>
    <property type="evidence" value="ECO:0007669"/>
    <property type="project" value="UniProtKB-KW"/>
</dbReference>
<organism evidence="8 9">
    <name type="scientific">Australozyma saopauloensis</name>
    <dbReference type="NCBI Taxonomy" id="291208"/>
    <lineage>
        <taxon>Eukaryota</taxon>
        <taxon>Fungi</taxon>
        <taxon>Dikarya</taxon>
        <taxon>Ascomycota</taxon>
        <taxon>Saccharomycotina</taxon>
        <taxon>Pichiomycetes</taxon>
        <taxon>Metschnikowiaceae</taxon>
        <taxon>Australozyma</taxon>
    </lineage>
</organism>
<dbReference type="GO" id="GO:0006260">
    <property type="term" value="P:DNA replication"/>
    <property type="evidence" value="ECO:0007669"/>
    <property type="project" value="UniProtKB-KW"/>
</dbReference>
<dbReference type="GO" id="GO:0005664">
    <property type="term" value="C:nuclear origin of replication recognition complex"/>
    <property type="evidence" value="ECO:0007669"/>
    <property type="project" value="InterPro"/>
</dbReference>
<evidence type="ECO:0000256" key="5">
    <source>
        <dbReference type="ARBA" id="ARBA00023242"/>
    </source>
</evidence>
<dbReference type="GeneID" id="88175540"/>
<evidence type="ECO:0000256" key="6">
    <source>
        <dbReference type="SAM" id="MobiDB-lite"/>
    </source>
</evidence>
<keyword evidence="3" id="KW-0235">DNA replication</keyword>
<dbReference type="EMBL" id="CP138898">
    <property type="protein sequence ID" value="WPK27107.1"/>
    <property type="molecule type" value="Genomic_DNA"/>
</dbReference>
<comment type="similarity">
    <text evidence="2">Belongs to the ORC6 family.</text>
</comment>
<dbReference type="KEGG" id="asau:88175540"/>
<keyword evidence="9" id="KW-1185">Reference proteome</keyword>
<feature type="region of interest" description="Disordered" evidence="6">
    <location>
        <begin position="110"/>
        <end position="218"/>
    </location>
</feature>
<feature type="compositionally biased region" description="Low complexity" evidence="6">
    <location>
        <begin position="199"/>
        <end position="218"/>
    </location>
</feature>
<keyword evidence="5" id="KW-0539">Nucleus</keyword>
<feature type="domain" description="ORC6 first cyclin-like" evidence="7">
    <location>
        <begin position="10"/>
        <end position="93"/>
    </location>
</feature>
<evidence type="ECO:0000313" key="8">
    <source>
        <dbReference type="EMBL" id="WPK27107.1"/>
    </source>
</evidence>
<evidence type="ECO:0000313" key="9">
    <source>
        <dbReference type="Proteomes" id="UP001338582"/>
    </source>
</evidence>
<dbReference type="InterPro" id="IPR016811">
    <property type="entry name" value="ORC6_fun"/>
</dbReference>
<protein>
    <recommendedName>
        <fullName evidence="7">ORC6 first cyclin-like domain-containing protein</fullName>
    </recommendedName>
</protein>
<sequence>MNRLQLNQSLKDVLPTHSGDYPPQLVAYTDSLYQLSLQKIPSLPHKADVARYHLCAFLAVEKYKERLSLPAPLLQKIPLQPRLVEKVLTDLEQKVVIGCASPVCTPTKPTLLPSKRSYVPGTSSPLKKLQKLASDGSPSGPPKETPFTAKLKALRDEDSPFNVKNGSSASLKPNVKSEVASSPLRTPKNSPRKTGVGRSPLKSPSKSPSKTPLSSPSKPRYVRDITVADFISFANNFYIPASVTPRILDTFLREQHKFLKKNDWLLACGLIHAAYIRINHRLLQSTLGRKTQFQDQLFQYQKGGLMKANMINWLNITEESVKNEPWAIDLELKYVHNDWSKNDTTQEREIQAKIGPGWEIYLMFGSMINPSVMLDTPSQVEYYNVWTSRVYEKLKSILKQEEL</sequence>
<name>A0AAX4HEV7_9ASCO</name>
<keyword evidence="4" id="KW-0238">DNA-binding</keyword>
<dbReference type="Proteomes" id="UP001338582">
    <property type="component" value="Chromosome 5"/>
</dbReference>
<dbReference type="RefSeq" id="XP_062879485.1">
    <property type="nucleotide sequence ID" value="XM_063023415.1"/>
</dbReference>